<accession>A0ABU8LN55</accession>
<protein>
    <recommendedName>
        <fullName evidence="3">Site-specific integrase</fullName>
    </recommendedName>
</protein>
<proteinExistence type="predicted"/>
<name>A0ABU8LN55_9MICO</name>
<gene>
    <name evidence="1" type="ORF">WDU93_13775</name>
</gene>
<evidence type="ECO:0000313" key="2">
    <source>
        <dbReference type="Proteomes" id="UP001366085"/>
    </source>
</evidence>
<dbReference type="RefSeq" id="WP_337321628.1">
    <property type="nucleotide sequence ID" value="NZ_JBBDGN010000016.1"/>
</dbReference>
<evidence type="ECO:0008006" key="3">
    <source>
        <dbReference type="Google" id="ProtNLM"/>
    </source>
</evidence>
<evidence type="ECO:0000313" key="1">
    <source>
        <dbReference type="EMBL" id="MEJ1092752.1"/>
    </source>
</evidence>
<dbReference type="Proteomes" id="UP001366085">
    <property type="component" value="Unassembled WGS sequence"/>
</dbReference>
<sequence>MHRRSSEDPAAVLVSLAKAVTVAAPQVPASCVIWSAMSAAPTTRGLAMLLRDLLADPGRLVSASPDASMTVQRMIVDLTRRGVPDLRLPACSRCGRARLLPLRDGQGGRFCAGCRSDGSRLCARCGQIKTSWRIVGGQVQCSICFRNDPDNHAPCRACGQVTWVAKLGTDGPLCSRCYRRPETLCSRCDLTRSVAALIEDEPLCLACYNAIRTRPRRCGMCGAAKLVPYLRDGAAVCAGCAGAKKYVRCRVCSTDDRRLHGARCAPCALPDKVRSLITGPDGRPHPQLLAVENYLLNSPSNPNSRLEWVTGGGGARIIRRMAAGDLPVSLRAVAELRVTAATAYVAALLVESGAVPADDFSRVRFEVWLSGLLQSIPDAHDRGIVQQYASWVVKRRFAESVESTDPMQRVLRARHELIEIRKFLAAIRDAGFTLGNIPQRMHDEYVVRRGDPAYQLVRFLRWARTQHLTRLRSDYRPQLQRGPSISDDQRWEWVRILLTREDISLGPRVVGLLTLLFGVPVTRIVTLRRSAVTVDGERVTVAFGADPVQLPPRLADLLRRVLNVPPRSPVAEDKWVFRGLRPGAHLANVSVLAALRLAGISVQQGRLVALMNLSRDLQPAVVADLIGVTADTAARWSTHAGGDWAAYPQLRDSENSHPRRSAVP</sequence>
<dbReference type="EMBL" id="JBBDGN010000016">
    <property type="protein sequence ID" value="MEJ1092752.1"/>
    <property type="molecule type" value="Genomic_DNA"/>
</dbReference>
<reference evidence="1 2" key="1">
    <citation type="submission" date="2024-02" db="EMBL/GenBank/DDBJ databases">
        <authorList>
            <person name="Saticioglu I.B."/>
        </authorList>
    </citation>
    <scope>NUCLEOTIDE SEQUENCE [LARGE SCALE GENOMIC DNA]</scope>
    <source>
        <strain evidence="1 2">Mu-43</strain>
    </source>
</reference>
<comment type="caution">
    <text evidence="1">The sequence shown here is derived from an EMBL/GenBank/DDBJ whole genome shotgun (WGS) entry which is preliminary data.</text>
</comment>
<organism evidence="1 2">
    <name type="scientific">Microbacterium istanbulense</name>
    <dbReference type="NCBI Taxonomy" id="3122049"/>
    <lineage>
        <taxon>Bacteria</taxon>
        <taxon>Bacillati</taxon>
        <taxon>Actinomycetota</taxon>
        <taxon>Actinomycetes</taxon>
        <taxon>Micrococcales</taxon>
        <taxon>Microbacteriaceae</taxon>
        <taxon>Microbacterium</taxon>
    </lineage>
</organism>
<keyword evidence="2" id="KW-1185">Reference proteome</keyword>